<name>A0ABU9XFH8_9BACI</name>
<proteinExistence type="predicted"/>
<dbReference type="PROSITE" id="PS50889">
    <property type="entry name" value="S4"/>
    <property type="match status" value="1"/>
</dbReference>
<comment type="caution">
    <text evidence="2">The sequence shown here is derived from an EMBL/GenBank/DDBJ whole genome shotgun (WGS) entry which is preliminary data.</text>
</comment>
<dbReference type="NCBIfam" id="TIGR02988">
    <property type="entry name" value="YaaA_near_RecF"/>
    <property type="match status" value="1"/>
</dbReference>
<sequence>MHTSIEISTDYITLGQFVKLCNILESGGMVKAFLQEQGVLVNGEMEHRRGRKLYHHDVVEIEGAGSFIVEKKD</sequence>
<dbReference type="EMBL" id="JBDIML010000002">
    <property type="protein sequence ID" value="MEN2766780.1"/>
    <property type="molecule type" value="Genomic_DNA"/>
</dbReference>
<dbReference type="RefSeq" id="WP_345824252.1">
    <property type="nucleotide sequence ID" value="NZ_JBDIML010000002.1"/>
</dbReference>
<evidence type="ECO:0000313" key="2">
    <source>
        <dbReference type="EMBL" id="MEN2766780.1"/>
    </source>
</evidence>
<organism evidence="2 3">
    <name type="scientific">Ornithinibacillus xuwenensis</name>
    <dbReference type="NCBI Taxonomy" id="3144668"/>
    <lineage>
        <taxon>Bacteria</taxon>
        <taxon>Bacillati</taxon>
        <taxon>Bacillota</taxon>
        <taxon>Bacilli</taxon>
        <taxon>Bacillales</taxon>
        <taxon>Bacillaceae</taxon>
        <taxon>Ornithinibacillus</taxon>
    </lineage>
</organism>
<protein>
    <submittedName>
        <fullName evidence="2">S4 domain-containing protein YaaA</fullName>
    </submittedName>
</protein>
<gene>
    <name evidence="2" type="primary">yaaA</name>
    <name evidence="2" type="ORF">ABC228_06260</name>
</gene>
<dbReference type="InterPro" id="IPR014330">
    <property type="entry name" value="RNA-bd_S4-rel_YaaA"/>
</dbReference>
<reference evidence="2 3" key="1">
    <citation type="submission" date="2024-05" db="EMBL/GenBank/DDBJ databases">
        <authorList>
            <person name="Haq I."/>
            <person name="Ullah Z."/>
            <person name="Ahmad R."/>
            <person name="Li M."/>
            <person name="Tong Y."/>
        </authorList>
    </citation>
    <scope>NUCLEOTIDE SEQUENCE [LARGE SCALE GENOMIC DNA]</scope>
    <source>
        <strain evidence="2 3">16A2E</strain>
    </source>
</reference>
<accession>A0ABU9XFH8</accession>
<dbReference type="InterPro" id="IPR036986">
    <property type="entry name" value="S4_RNA-bd_sf"/>
</dbReference>
<keyword evidence="3" id="KW-1185">Reference proteome</keyword>
<evidence type="ECO:0000256" key="1">
    <source>
        <dbReference type="PROSITE-ProRule" id="PRU00182"/>
    </source>
</evidence>
<dbReference type="Pfam" id="PF13275">
    <property type="entry name" value="S4_2"/>
    <property type="match status" value="1"/>
</dbReference>
<dbReference type="SUPFAM" id="SSF55174">
    <property type="entry name" value="Alpha-L RNA-binding motif"/>
    <property type="match status" value="1"/>
</dbReference>
<dbReference type="Gene3D" id="3.10.290.10">
    <property type="entry name" value="RNA-binding S4 domain"/>
    <property type="match status" value="1"/>
</dbReference>
<dbReference type="Proteomes" id="UP001444625">
    <property type="component" value="Unassembled WGS sequence"/>
</dbReference>
<evidence type="ECO:0000313" key="3">
    <source>
        <dbReference type="Proteomes" id="UP001444625"/>
    </source>
</evidence>
<keyword evidence="1" id="KW-0694">RNA-binding</keyword>